<dbReference type="RefSeq" id="WP_074699933.1">
    <property type="nucleotide sequence ID" value="NZ_CP018863.1"/>
</dbReference>
<dbReference type="FunFam" id="3.40.605.10:FF:000007">
    <property type="entry name" value="NAD/NADP-dependent betaine aldehyde dehydrogenase"/>
    <property type="match status" value="1"/>
</dbReference>
<dbReference type="Gene3D" id="3.40.605.10">
    <property type="entry name" value="Aldehyde Dehydrogenase, Chain A, domain 1"/>
    <property type="match status" value="1"/>
</dbReference>
<reference evidence="6 7" key="1">
    <citation type="submission" date="2016-10" db="EMBL/GenBank/DDBJ databases">
        <authorList>
            <person name="de Groot N.N."/>
        </authorList>
    </citation>
    <scope>NUCLEOTIDE SEQUENCE [LARGE SCALE GENOMIC DNA]</scope>
    <source>
        <strain evidence="6 7">DSM 20117</strain>
    </source>
</reference>
<dbReference type="SUPFAM" id="SSF53720">
    <property type="entry name" value="ALDH-like"/>
    <property type="match status" value="1"/>
</dbReference>
<dbReference type="Proteomes" id="UP000181917">
    <property type="component" value="Unassembled WGS sequence"/>
</dbReference>
<evidence type="ECO:0000256" key="3">
    <source>
        <dbReference type="PROSITE-ProRule" id="PRU10007"/>
    </source>
</evidence>
<evidence type="ECO:0000256" key="1">
    <source>
        <dbReference type="ARBA" id="ARBA00009986"/>
    </source>
</evidence>
<dbReference type="PROSITE" id="PS00687">
    <property type="entry name" value="ALDEHYDE_DEHYDR_GLU"/>
    <property type="match status" value="1"/>
</dbReference>
<sequence length="479" mass="50463">MSAQPETHSTAFQTYQDLLAAIAPAGESRPIKDPATGEVVAEAPVHTAADLDAAVAAARAAQPEWAALGHEKRSEYLNQAADAIEASAEALAELLSREQGKPLNGPNARFEVGACAAWLRATASFVLEPEVVVDDGESHAEVHYRPLGVVGAIGPWNWPMMISVWQLAPSLRMGNTVVMKPSEYTPLSVLALAAVINQALPADLLHVVSGGREVGEALASHPEIDKVMFTGSTATGKAIIRSSADTVKRLTLELGGNDAGIVLEDADPKAIAQDLFWGAFINTGQTCAALKRLYVHDSLYDQVCEELVQVAQNMPMGVGLDENNVLGPLQNKAQFDIVADLVQKAKDSGAKVLTGGNPESGQPGYFYPTTLVAEIDNDNPLVAQEQFGPALPIIRYNTVDEAVEMANGLDVGLGASVWSSDPAKAREVAARIEAGTVWINKHGAVDPRVPFGGAKQSGYGLEFGVAGLKALGTPQVISQ</sequence>
<evidence type="ECO:0000313" key="7">
    <source>
        <dbReference type="Proteomes" id="UP000181917"/>
    </source>
</evidence>
<feature type="active site" evidence="3">
    <location>
        <position position="253"/>
    </location>
</feature>
<proteinExistence type="inferred from homology"/>
<dbReference type="InterPro" id="IPR016160">
    <property type="entry name" value="Ald_DH_CS_CYS"/>
</dbReference>
<dbReference type="OrthoDB" id="6882680at2"/>
<dbReference type="PROSITE" id="PS00070">
    <property type="entry name" value="ALDEHYDE_DEHYDR_CYS"/>
    <property type="match status" value="1"/>
</dbReference>
<dbReference type="InterPro" id="IPR029510">
    <property type="entry name" value="Ald_DH_CS_GLU"/>
</dbReference>
<dbReference type="Pfam" id="PF00171">
    <property type="entry name" value="Aldedh"/>
    <property type="match status" value="1"/>
</dbReference>
<dbReference type="KEGG" id="acry:AC20117_09520"/>
<dbReference type="FunFam" id="3.40.309.10:FF:000009">
    <property type="entry name" value="Aldehyde dehydrogenase A"/>
    <property type="match status" value="1"/>
</dbReference>
<accession>A0A1H1BTP9</accession>
<organism evidence="6 7">
    <name type="scientific">Crystallibacter crystallopoietes</name>
    <dbReference type="NCBI Taxonomy" id="37928"/>
    <lineage>
        <taxon>Bacteria</taxon>
        <taxon>Bacillati</taxon>
        <taxon>Actinomycetota</taxon>
        <taxon>Actinomycetes</taxon>
        <taxon>Micrococcales</taxon>
        <taxon>Micrococcaceae</taxon>
        <taxon>Crystallibacter</taxon>
    </lineage>
</organism>
<comment type="similarity">
    <text evidence="1 4">Belongs to the aldehyde dehydrogenase family.</text>
</comment>
<dbReference type="InterPro" id="IPR016162">
    <property type="entry name" value="Ald_DH_N"/>
</dbReference>
<evidence type="ECO:0000256" key="2">
    <source>
        <dbReference type="ARBA" id="ARBA00023002"/>
    </source>
</evidence>
<evidence type="ECO:0000313" key="6">
    <source>
        <dbReference type="EMBL" id="SDQ55342.1"/>
    </source>
</evidence>
<name>A0A1H1BTP9_9MICC</name>
<dbReference type="InterPro" id="IPR015590">
    <property type="entry name" value="Aldehyde_DH_dom"/>
</dbReference>
<evidence type="ECO:0000256" key="4">
    <source>
        <dbReference type="RuleBase" id="RU003345"/>
    </source>
</evidence>
<keyword evidence="2 4" id="KW-0560">Oxidoreductase</keyword>
<dbReference type="AlphaFoldDB" id="A0A1H1BTP9"/>
<protein>
    <submittedName>
        <fullName evidence="6">Phenylacetaldehyde dehydrogenase</fullName>
    </submittedName>
</protein>
<dbReference type="GO" id="GO:0016620">
    <property type="term" value="F:oxidoreductase activity, acting on the aldehyde or oxo group of donors, NAD or NADP as acceptor"/>
    <property type="evidence" value="ECO:0007669"/>
    <property type="project" value="InterPro"/>
</dbReference>
<keyword evidence="7" id="KW-1185">Reference proteome</keyword>
<dbReference type="STRING" id="37928.SAMN04489742_1567"/>
<gene>
    <name evidence="6" type="ORF">SAMN04489742_1567</name>
</gene>
<dbReference type="Gene3D" id="3.40.309.10">
    <property type="entry name" value="Aldehyde Dehydrogenase, Chain A, domain 2"/>
    <property type="match status" value="1"/>
</dbReference>
<feature type="domain" description="Aldehyde dehydrogenase" evidence="5">
    <location>
        <begin position="27"/>
        <end position="470"/>
    </location>
</feature>
<evidence type="ECO:0000259" key="5">
    <source>
        <dbReference type="Pfam" id="PF00171"/>
    </source>
</evidence>
<dbReference type="InterPro" id="IPR016161">
    <property type="entry name" value="Ald_DH/histidinol_DH"/>
</dbReference>
<dbReference type="InterPro" id="IPR044086">
    <property type="entry name" value="LUC3-like"/>
</dbReference>
<dbReference type="PANTHER" id="PTHR11699">
    <property type="entry name" value="ALDEHYDE DEHYDROGENASE-RELATED"/>
    <property type="match status" value="1"/>
</dbReference>
<dbReference type="EMBL" id="FNKH01000002">
    <property type="protein sequence ID" value="SDQ55342.1"/>
    <property type="molecule type" value="Genomic_DNA"/>
</dbReference>
<dbReference type="InterPro" id="IPR016163">
    <property type="entry name" value="Ald_DH_C"/>
</dbReference>
<dbReference type="CDD" id="cd07106">
    <property type="entry name" value="ALDH_AldA-AAD23400"/>
    <property type="match status" value="1"/>
</dbReference>